<dbReference type="GO" id="GO:0019563">
    <property type="term" value="P:glycerol catabolic process"/>
    <property type="evidence" value="ECO:0007669"/>
    <property type="project" value="TreeGrafter"/>
</dbReference>
<dbReference type="HAMAP" id="MF_00147_B">
    <property type="entry name" value="TIM_B"/>
    <property type="match status" value="1"/>
</dbReference>
<dbReference type="InterPro" id="IPR020861">
    <property type="entry name" value="Triosephosphate_isomerase_AS"/>
</dbReference>
<evidence type="ECO:0000256" key="3">
    <source>
        <dbReference type="ARBA" id="ARBA00004742"/>
    </source>
</evidence>
<comment type="catalytic activity">
    <reaction evidence="1 11">
        <text>D-glyceraldehyde 3-phosphate = dihydroxyacetone phosphate</text>
        <dbReference type="Rhea" id="RHEA:18585"/>
        <dbReference type="ChEBI" id="CHEBI:57642"/>
        <dbReference type="ChEBI" id="CHEBI:59776"/>
        <dbReference type="EC" id="5.3.1.1"/>
    </reaction>
</comment>
<dbReference type="EMBL" id="CAJOBZ010000079">
    <property type="protein sequence ID" value="CAF4956174.1"/>
    <property type="molecule type" value="Genomic_DNA"/>
</dbReference>
<gene>
    <name evidence="12" type="ORF">PMACD_LOCUS16223</name>
</gene>
<dbReference type="Proteomes" id="UP000663880">
    <property type="component" value="Unassembled WGS sequence"/>
</dbReference>
<keyword evidence="8 11" id="KW-0312">Gluconeogenesis</keyword>
<evidence type="ECO:0000256" key="5">
    <source>
        <dbReference type="ARBA" id="ARBA00011738"/>
    </source>
</evidence>
<evidence type="ECO:0000256" key="2">
    <source>
        <dbReference type="ARBA" id="ARBA00004680"/>
    </source>
</evidence>
<dbReference type="PROSITE" id="PS00171">
    <property type="entry name" value="TIM_1"/>
    <property type="match status" value="1"/>
</dbReference>
<dbReference type="Gene3D" id="3.20.20.70">
    <property type="entry name" value="Aldolase class I"/>
    <property type="match status" value="1"/>
</dbReference>
<dbReference type="GO" id="GO:0004807">
    <property type="term" value="F:triose-phosphate isomerase activity"/>
    <property type="evidence" value="ECO:0007669"/>
    <property type="project" value="UniProtKB-EC"/>
</dbReference>
<protein>
    <recommendedName>
        <fullName evidence="7 11">Triosephosphate isomerase</fullName>
        <ecNumber evidence="6 11">5.3.1.1</ecNumber>
    </recommendedName>
</protein>
<comment type="caution">
    <text evidence="12">The sequence shown here is derived from an EMBL/GenBank/DDBJ whole genome shotgun (WGS) entry which is preliminary data.</text>
</comment>
<comment type="similarity">
    <text evidence="4 11">Belongs to the triosephosphate isomerase family.</text>
</comment>
<evidence type="ECO:0000256" key="7">
    <source>
        <dbReference type="ARBA" id="ARBA00019397"/>
    </source>
</evidence>
<dbReference type="InterPro" id="IPR013785">
    <property type="entry name" value="Aldolase_TIM"/>
</dbReference>
<evidence type="ECO:0000256" key="4">
    <source>
        <dbReference type="ARBA" id="ARBA00007422"/>
    </source>
</evidence>
<evidence type="ECO:0000256" key="9">
    <source>
        <dbReference type="ARBA" id="ARBA00023152"/>
    </source>
</evidence>
<dbReference type="InterPro" id="IPR035990">
    <property type="entry name" value="TIM_sf"/>
</dbReference>
<dbReference type="GO" id="GO:0005829">
    <property type="term" value="C:cytosol"/>
    <property type="evidence" value="ECO:0007669"/>
    <property type="project" value="TreeGrafter"/>
</dbReference>
<dbReference type="CDD" id="cd00311">
    <property type="entry name" value="TIM"/>
    <property type="match status" value="1"/>
</dbReference>
<comment type="pathway">
    <text evidence="3 11">Carbohydrate biosynthesis; gluconeogenesis.</text>
</comment>
<evidence type="ECO:0000256" key="6">
    <source>
        <dbReference type="ARBA" id="ARBA00011940"/>
    </source>
</evidence>
<dbReference type="UniPathway" id="UPA00138"/>
<dbReference type="InterPro" id="IPR022896">
    <property type="entry name" value="TrioseP_Isoase_bac/euk"/>
</dbReference>
<dbReference type="GO" id="GO:0046166">
    <property type="term" value="P:glyceraldehyde-3-phosphate biosynthetic process"/>
    <property type="evidence" value="ECO:0007669"/>
    <property type="project" value="TreeGrafter"/>
</dbReference>
<accession>A0A821Y968</accession>
<organism evidence="12 13">
    <name type="scientific">Pieris macdunnoughi</name>
    <dbReference type="NCBI Taxonomy" id="345717"/>
    <lineage>
        <taxon>Eukaryota</taxon>
        <taxon>Metazoa</taxon>
        <taxon>Ecdysozoa</taxon>
        <taxon>Arthropoda</taxon>
        <taxon>Hexapoda</taxon>
        <taxon>Insecta</taxon>
        <taxon>Pterygota</taxon>
        <taxon>Neoptera</taxon>
        <taxon>Endopterygota</taxon>
        <taxon>Lepidoptera</taxon>
        <taxon>Glossata</taxon>
        <taxon>Ditrysia</taxon>
        <taxon>Papilionoidea</taxon>
        <taxon>Pieridae</taxon>
        <taxon>Pierinae</taxon>
        <taxon>Pieris</taxon>
    </lineage>
</organism>
<sequence>MGRKFVVGGNWKMNGDKNQINEIINNLKKGPLDPNAEVIIGVPAIYLAYVKSIAPDNISVAAQNCWKVAKGAFTGEISPAMIKDVGATWVILGHSERRTIFGEKDDLVAEKVAHALECGLKVIACIGETLEEREAGKTEEVVFRQTKALLPAIGNNWDKVVLAYEPVWAIGTGKTATPAQAQDVHASLRDWILKNVSSDIAQAVRIQYGGSVTGATCKELGACPDIDGFLVGGASLKPEFVDIVNATA</sequence>
<name>A0A821Y968_9NEOP</name>
<evidence type="ECO:0000256" key="11">
    <source>
        <dbReference type="RuleBase" id="RU363013"/>
    </source>
</evidence>
<proteinExistence type="inferred from homology"/>
<dbReference type="SUPFAM" id="SSF51351">
    <property type="entry name" value="Triosephosphate isomerase (TIM)"/>
    <property type="match status" value="1"/>
</dbReference>
<dbReference type="UniPathway" id="UPA00109">
    <property type="reaction ID" value="UER00189"/>
</dbReference>
<reference evidence="12" key="1">
    <citation type="submission" date="2021-02" db="EMBL/GenBank/DDBJ databases">
        <authorList>
            <person name="Steward A R."/>
        </authorList>
    </citation>
    <scope>NUCLEOTIDE SEQUENCE</scope>
</reference>
<dbReference type="GO" id="GO:0006096">
    <property type="term" value="P:glycolytic process"/>
    <property type="evidence" value="ECO:0007669"/>
    <property type="project" value="UniProtKB-UniPathway"/>
</dbReference>
<keyword evidence="13" id="KW-1185">Reference proteome</keyword>
<dbReference type="NCBIfam" id="TIGR00419">
    <property type="entry name" value="tim"/>
    <property type="match status" value="1"/>
</dbReference>
<evidence type="ECO:0000313" key="13">
    <source>
        <dbReference type="Proteomes" id="UP000663880"/>
    </source>
</evidence>
<comment type="subunit">
    <text evidence="5">Homodimer.</text>
</comment>
<comment type="pathway">
    <text evidence="2 11">Carbohydrate degradation; glycolysis; D-glyceraldehyde 3-phosphate from glycerone phosphate: step 1/1.</text>
</comment>
<dbReference type="PANTHER" id="PTHR21139">
    <property type="entry name" value="TRIOSEPHOSPHATE ISOMERASE"/>
    <property type="match status" value="1"/>
</dbReference>
<dbReference type="GO" id="GO:0006094">
    <property type="term" value="P:gluconeogenesis"/>
    <property type="evidence" value="ECO:0007669"/>
    <property type="project" value="UniProtKB-UniPathway"/>
</dbReference>
<dbReference type="PROSITE" id="PS51440">
    <property type="entry name" value="TIM_2"/>
    <property type="match status" value="1"/>
</dbReference>
<dbReference type="OrthoDB" id="6715177at2759"/>
<dbReference type="InterPro" id="IPR000652">
    <property type="entry name" value="Triosephosphate_isomerase"/>
</dbReference>
<evidence type="ECO:0000256" key="8">
    <source>
        <dbReference type="ARBA" id="ARBA00022432"/>
    </source>
</evidence>
<keyword evidence="9 11" id="KW-0324">Glycolysis</keyword>
<dbReference type="PANTHER" id="PTHR21139:SF2">
    <property type="entry name" value="TRIOSEPHOSPHATE ISOMERASE"/>
    <property type="match status" value="1"/>
</dbReference>
<dbReference type="AlphaFoldDB" id="A0A821Y968"/>
<evidence type="ECO:0000256" key="10">
    <source>
        <dbReference type="ARBA" id="ARBA00023235"/>
    </source>
</evidence>
<keyword evidence="10 11" id="KW-0413">Isomerase</keyword>
<evidence type="ECO:0000256" key="1">
    <source>
        <dbReference type="ARBA" id="ARBA00000474"/>
    </source>
</evidence>
<dbReference type="EC" id="5.3.1.1" evidence="6 11"/>
<dbReference type="FunFam" id="3.20.20.70:FF:000025">
    <property type="entry name" value="Triosephosphate isomerase"/>
    <property type="match status" value="1"/>
</dbReference>
<evidence type="ECO:0000313" key="12">
    <source>
        <dbReference type="EMBL" id="CAF4956174.1"/>
    </source>
</evidence>
<dbReference type="Pfam" id="PF00121">
    <property type="entry name" value="TIM"/>
    <property type="match status" value="1"/>
</dbReference>